<proteinExistence type="predicted"/>
<keyword evidence="2" id="KW-1185">Reference proteome</keyword>
<reference evidence="1" key="1">
    <citation type="submission" date="2023-04" db="EMBL/GenBank/DDBJ databases">
        <title>Black Yeasts Isolated from many extreme environments.</title>
        <authorList>
            <person name="Coleine C."/>
            <person name="Stajich J.E."/>
            <person name="Selbmann L."/>
        </authorList>
    </citation>
    <scope>NUCLEOTIDE SEQUENCE</scope>
    <source>
        <strain evidence="1">CCFEE 5312</strain>
    </source>
</reference>
<dbReference type="Proteomes" id="UP001271007">
    <property type="component" value="Unassembled WGS sequence"/>
</dbReference>
<evidence type="ECO:0000313" key="2">
    <source>
        <dbReference type="Proteomes" id="UP001271007"/>
    </source>
</evidence>
<evidence type="ECO:0000313" key="1">
    <source>
        <dbReference type="EMBL" id="KAK3051396.1"/>
    </source>
</evidence>
<protein>
    <recommendedName>
        <fullName evidence="3">SET domain-containing protein</fullName>
    </recommendedName>
</protein>
<dbReference type="SUPFAM" id="SSF82199">
    <property type="entry name" value="SET domain"/>
    <property type="match status" value="1"/>
</dbReference>
<comment type="caution">
    <text evidence="1">The sequence shown here is derived from an EMBL/GenBank/DDBJ whole genome shotgun (WGS) entry which is preliminary data.</text>
</comment>
<sequence length="230" mass="25619">MVAPIVALPKAEIRPNHWPDDISFLTDQTYSAVVTAEAKVSLSRITAESPTYAKIATEALVAPCTRLDIRTIDDTKHPAHGQRGIFASQHLVPDSFICLYVGHVHTNSQSDTDPYSDYDLALDNELGLSVDAARSGNETRFANDYRGIYERPNAEFRDCFIKVKSDKRADGTKWERRVGIFVMSAGKAGKLKGGIKVGMEITVTYGKAYWESRKLLATFRKDAEMRTKKS</sequence>
<dbReference type="InterPro" id="IPR046341">
    <property type="entry name" value="SET_dom_sf"/>
</dbReference>
<name>A0AAJ0DCF4_9PEZI</name>
<organism evidence="1 2">
    <name type="scientific">Extremus antarcticus</name>
    <dbReference type="NCBI Taxonomy" id="702011"/>
    <lineage>
        <taxon>Eukaryota</taxon>
        <taxon>Fungi</taxon>
        <taxon>Dikarya</taxon>
        <taxon>Ascomycota</taxon>
        <taxon>Pezizomycotina</taxon>
        <taxon>Dothideomycetes</taxon>
        <taxon>Dothideomycetidae</taxon>
        <taxon>Mycosphaerellales</taxon>
        <taxon>Extremaceae</taxon>
        <taxon>Extremus</taxon>
    </lineage>
</organism>
<dbReference type="EMBL" id="JAWDJX010000026">
    <property type="protein sequence ID" value="KAK3051396.1"/>
    <property type="molecule type" value="Genomic_DNA"/>
</dbReference>
<accession>A0AAJ0DCF4</accession>
<dbReference type="Gene3D" id="2.170.270.10">
    <property type="entry name" value="SET domain"/>
    <property type="match status" value="1"/>
</dbReference>
<evidence type="ECO:0008006" key="3">
    <source>
        <dbReference type="Google" id="ProtNLM"/>
    </source>
</evidence>
<gene>
    <name evidence="1" type="ORF">LTR09_007419</name>
</gene>
<dbReference type="AlphaFoldDB" id="A0AAJ0DCF4"/>